<dbReference type="Pfam" id="PF06384">
    <property type="entry name" value="ICAT"/>
    <property type="match status" value="2"/>
</dbReference>
<evidence type="ECO:0000256" key="11">
    <source>
        <dbReference type="SAM" id="Coils"/>
    </source>
</evidence>
<dbReference type="FunCoup" id="A0A5F8G2B1">
    <property type="interactions" value="1515"/>
</dbReference>
<keyword evidence="14" id="KW-1185">Reference proteome</keyword>
<feature type="coiled-coil region" evidence="11">
    <location>
        <begin position="53"/>
        <end position="90"/>
    </location>
</feature>
<evidence type="ECO:0000256" key="10">
    <source>
        <dbReference type="ARBA" id="ARBA00067674"/>
    </source>
</evidence>
<evidence type="ECO:0000313" key="14">
    <source>
        <dbReference type="Proteomes" id="UP000002280"/>
    </source>
</evidence>
<dbReference type="GO" id="GO:0030178">
    <property type="term" value="P:negative regulation of Wnt signaling pathway"/>
    <property type="evidence" value="ECO:0000318"/>
    <property type="project" value="GO_Central"/>
</dbReference>
<protein>
    <recommendedName>
        <fullName evidence="10">Beta-catenin-interacting protein 1</fullName>
    </recommendedName>
</protein>
<evidence type="ECO:0000256" key="6">
    <source>
        <dbReference type="ARBA" id="ARBA00022687"/>
    </source>
</evidence>
<feature type="domain" description="Beta-catenin-interacting ICAT" evidence="12">
    <location>
        <begin position="160"/>
        <end position="219"/>
    </location>
</feature>
<dbReference type="GO" id="GO:0005634">
    <property type="term" value="C:nucleus"/>
    <property type="evidence" value="ECO:0000318"/>
    <property type="project" value="GO_Central"/>
</dbReference>
<evidence type="ECO:0000256" key="2">
    <source>
        <dbReference type="ARBA" id="ARBA00004496"/>
    </source>
</evidence>
<dbReference type="GO" id="GO:0000122">
    <property type="term" value="P:negative regulation of transcription by RNA polymerase II"/>
    <property type="evidence" value="ECO:0007669"/>
    <property type="project" value="UniProtKB-ARBA"/>
</dbReference>
<dbReference type="Bgee" id="ENSMODG00000002885">
    <property type="expression patterns" value="Expressed in extraembryonic membrane and 20 other cell types or tissues"/>
</dbReference>
<comment type="subcellular location">
    <subcellularLocation>
        <location evidence="2">Cytoplasm</location>
    </subcellularLocation>
    <subcellularLocation>
        <location evidence="1">Nucleus</location>
    </subcellularLocation>
</comment>
<dbReference type="GeneTree" id="ENSGT00940000159001"/>
<evidence type="ECO:0000256" key="7">
    <source>
        <dbReference type="ARBA" id="ARBA00023242"/>
    </source>
</evidence>
<organism evidence="13 14">
    <name type="scientific">Monodelphis domestica</name>
    <name type="common">Gray short-tailed opossum</name>
    <dbReference type="NCBI Taxonomy" id="13616"/>
    <lineage>
        <taxon>Eukaryota</taxon>
        <taxon>Metazoa</taxon>
        <taxon>Chordata</taxon>
        <taxon>Craniata</taxon>
        <taxon>Vertebrata</taxon>
        <taxon>Euteleostomi</taxon>
        <taxon>Mammalia</taxon>
        <taxon>Metatheria</taxon>
        <taxon>Didelphimorphia</taxon>
        <taxon>Didelphidae</taxon>
        <taxon>Monodelphis</taxon>
    </lineage>
</organism>
<dbReference type="SUPFAM" id="SSF81730">
    <property type="entry name" value="beta-catenin-interacting protein ICAT"/>
    <property type="match status" value="2"/>
</dbReference>
<comment type="function">
    <text evidence="8">Prevents the interaction between CTNNB1 and TCF family members, and acts as a negative regulator of the Wnt signaling pathway.</text>
</comment>
<sequence>MGLHVLDFQAQICLLLQPASPLQPGGYHHLYFLHHWCIYSAFYEKIKMASRGKTETSKLKQNLEEQLDRLMQQLQDLEECREELETDEYEETKKETLEQLSEFNDSLKKIMSGNMTLVDELSGMQLAIQAAISQAFKTPEVIRLFAKKQPGQLRTRLAEMDRDLMVGKLERDIYTQQKLEILTALRKLGEKLTSDDEAFLSTNAGAALSQFEKVSTDLGISGVGLRGMNREGAPGKSPEEMYIQQKVRVLLMLRKMGSNLTASEEEFLRTYAGVVSSQLSQLPSHSIDQGKLGQRHREQAGVRWDSWAAAFLG</sequence>
<keyword evidence="4" id="KW-0963">Cytoplasm</keyword>
<dbReference type="PANTHER" id="PTHR47142:SF1">
    <property type="entry name" value="BETA-CATENIN-INTERACTING PROTEIN 1"/>
    <property type="match status" value="1"/>
</dbReference>
<evidence type="ECO:0000256" key="8">
    <source>
        <dbReference type="ARBA" id="ARBA00054377"/>
    </source>
</evidence>
<dbReference type="InterPro" id="IPR036911">
    <property type="entry name" value="ICAT_sf"/>
</dbReference>
<comment type="subunit">
    <text evidence="9">Binds CTNNB1.</text>
</comment>
<name>A0A5F8G2B1_MONDO</name>
<dbReference type="GO" id="GO:0016055">
    <property type="term" value="P:Wnt signaling pathway"/>
    <property type="evidence" value="ECO:0007669"/>
    <property type="project" value="UniProtKB-KW"/>
</dbReference>
<keyword evidence="11" id="KW-0175">Coiled coil</keyword>
<dbReference type="InParanoid" id="A0A5F8G2B1"/>
<dbReference type="STRING" id="13616.ENSMODP00000041570"/>
<dbReference type="AlphaFoldDB" id="A0A5F8G2B1"/>
<evidence type="ECO:0000256" key="4">
    <source>
        <dbReference type="ARBA" id="ARBA00022490"/>
    </source>
</evidence>
<dbReference type="PANTHER" id="PTHR47142">
    <property type="entry name" value="BETA-CATENIN-INTERACTING PROTEIN 1"/>
    <property type="match status" value="1"/>
</dbReference>
<proteinExistence type="inferred from homology"/>
<gene>
    <name evidence="13" type="primary">LZIC</name>
</gene>
<keyword evidence="5" id="KW-0597">Phosphoprotein</keyword>
<dbReference type="InterPro" id="IPR009428">
    <property type="entry name" value="ICAT_dom"/>
</dbReference>
<dbReference type="GO" id="GO:0090090">
    <property type="term" value="P:negative regulation of canonical Wnt signaling pathway"/>
    <property type="evidence" value="ECO:0007669"/>
    <property type="project" value="UniProtKB-ARBA"/>
</dbReference>
<dbReference type="Ensembl" id="ENSMODT00000084175.1">
    <property type="protein sequence ID" value="ENSMODP00000041570.1"/>
    <property type="gene ID" value="ENSMODG00000002885.2"/>
</dbReference>
<dbReference type="GO" id="GO:0005829">
    <property type="term" value="C:cytosol"/>
    <property type="evidence" value="ECO:0000318"/>
    <property type="project" value="GO_Central"/>
</dbReference>
<evidence type="ECO:0000256" key="9">
    <source>
        <dbReference type="ARBA" id="ARBA00061903"/>
    </source>
</evidence>
<dbReference type="Proteomes" id="UP000002280">
    <property type="component" value="Chromosome 4"/>
</dbReference>
<accession>A0A5F8G2B1</accession>
<comment type="similarity">
    <text evidence="3">Belongs to the CTNNBIP1 family.</text>
</comment>
<reference evidence="13" key="3">
    <citation type="submission" date="2025-09" db="UniProtKB">
        <authorList>
            <consortium name="Ensembl"/>
        </authorList>
    </citation>
    <scope>IDENTIFICATION</scope>
</reference>
<dbReference type="Gene3D" id="1.10.10.490">
    <property type="entry name" value="Beta-catenin-interacting ICAT"/>
    <property type="match status" value="2"/>
</dbReference>
<dbReference type="FunFam" id="1.10.10.490:FF:000001">
    <property type="entry name" value="beta-catenin-interacting protein 1"/>
    <property type="match status" value="1"/>
</dbReference>
<evidence type="ECO:0000256" key="3">
    <source>
        <dbReference type="ARBA" id="ARBA00006505"/>
    </source>
</evidence>
<evidence type="ECO:0000256" key="5">
    <source>
        <dbReference type="ARBA" id="ARBA00022553"/>
    </source>
</evidence>
<dbReference type="GO" id="GO:0030877">
    <property type="term" value="C:beta-catenin destruction complex"/>
    <property type="evidence" value="ECO:0000318"/>
    <property type="project" value="GO_Central"/>
</dbReference>
<evidence type="ECO:0000313" key="13">
    <source>
        <dbReference type="Ensembl" id="ENSMODP00000041570.1"/>
    </source>
</evidence>
<dbReference type="GO" id="GO:0008013">
    <property type="term" value="F:beta-catenin binding"/>
    <property type="evidence" value="ECO:0000318"/>
    <property type="project" value="GO_Central"/>
</dbReference>
<keyword evidence="6" id="KW-0879">Wnt signaling pathway</keyword>
<reference evidence="13" key="2">
    <citation type="submission" date="2025-08" db="UniProtKB">
        <authorList>
            <consortium name="Ensembl"/>
        </authorList>
    </citation>
    <scope>IDENTIFICATION</scope>
</reference>
<feature type="domain" description="Beta-catenin-interacting ICAT" evidence="12">
    <location>
        <begin position="228"/>
        <end position="290"/>
    </location>
</feature>
<evidence type="ECO:0000256" key="1">
    <source>
        <dbReference type="ARBA" id="ARBA00004123"/>
    </source>
</evidence>
<reference evidence="13 14" key="1">
    <citation type="journal article" date="2007" name="Nature">
        <title>Genome of the marsupial Monodelphis domestica reveals innovation in non-coding sequences.</title>
        <authorList>
            <person name="Mikkelsen T.S."/>
            <person name="Wakefield M.J."/>
            <person name="Aken B."/>
            <person name="Amemiya C.T."/>
            <person name="Chang J.L."/>
            <person name="Duke S."/>
            <person name="Garber M."/>
            <person name="Gentles A.J."/>
            <person name="Goodstadt L."/>
            <person name="Heger A."/>
            <person name="Jurka J."/>
            <person name="Kamal M."/>
            <person name="Mauceli E."/>
            <person name="Searle S.M."/>
            <person name="Sharpe T."/>
            <person name="Baker M.L."/>
            <person name="Batzer M.A."/>
            <person name="Benos P.V."/>
            <person name="Belov K."/>
            <person name="Clamp M."/>
            <person name="Cook A."/>
            <person name="Cuff J."/>
            <person name="Das R."/>
            <person name="Davidow L."/>
            <person name="Deakin J.E."/>
            <person name="Fazzari M.J."/>
            <person name="Glass J.L."/>
            <person name="Grabherr M."/>
            <person name="Greally J.M."/>
            <person name="Gu W."/>
            <person name="Hore T.A."/>
            <person name="Huttley G.A."/>
            <person name="Kleber M."/>
            <person name="Jirtle R.L."/>
            <person name="Koina E."/>
            <person name="Lee J.T."/>
            <person name="Mahony S."/>
            <person name="Marra M.A."/>
            <person name="Miller R.D."/>
            <person name="Nicholls R.D."/>
            <person name="Oda M."/>
            <person name="Papenfuss A.T."/>
            <person name="Parra Z.E."/>
            <person name="Pollock D.D."/>
            <person name="Ray D.A."/>
            <person name="Schein J.E."/>
            <person name="Speed T.P."/>
            <person name="Thompson K."/>
            <person name="VandeBerg J.L."/>
            <person name="Wade C.M."/>
            <person name="Walker J.A."/>
            <person name="Waters P.D."/>
            <person name="Webber C."/>
            <person name="Weidman J.R."/>
            <person name="Xie X."/>
            <person name="Zody M.C."/>
            <person name="Baldwin J."/>
            <person name="Abdouelleil A."/>
            <person name="Abdulkadir J."/>
            <person name="Abebe A."/>
            <person name="Abera B."/>
            <person name="Abreu J."/>
            <person name="Acer S.C."/>
            <person name="Aftuck L."/>
            <person name="Alexander A."/>
            <person name="An P."/>
            <person name="Anderson E."/>
            <person name="Anderson S."/>
            <person name="Arachi H."/>
            <person name="Azer M."/>
            <person name="Bachantsang P."/>
            <person name="Barry A."/>
            <person name="Bayul T."/>
            <person name="Berlin A."/>
            <person name="Bessette D."/>
            <person name="Bloom T."/>
            <person name="Bloom T."/>
            <person name="Boguslavskiy L."/>
            <person name="Bonnet C."/>
            <person name="Boukhgalter B."/>
            <person name="Bourzgui I."/>
            <person name="Brown A."/>
            <person name="Cahill P."/>
            <person name="Channer S."/>
            <person name="Cheshatsang Y."/>
            <person name="Chuda L."/>
            <person name="Citroen M."/>
            <person name="Collymore A."/>
            <person name="Cooke P."/>
            <person name="Costello M."/>
            <person name="D'Aco K."/>
            <person name="Daza R."/>
            <person name="De Haan G."/>
            <person name="DeGray S."/>
            <person name="DeMaso C."/>
            <person name="Dhargay N."/>
            <person name="Dooley K."/>
            <person name="Dooley E."/>
            <person name="Doricent M."/>
            <person name="Dorje P."/>
            <person name="Dorjee K."/>
            <person name="Dupes A."/>
            <person name="Elong R."/>
            <person name="Falk J."/>
            <person name="Farina A."/>
            <person name="Faro S."/>
            <person name="Ferguson D."/>
            <person name="Fisher S."/>
            <person name="Foley C.D."/>
            <person name="Franke A."/>
            <person name="Friedrich D."/>
            <person name="Gadbois L."/>
            <person name="Gearin G."/>
            <person name="Gearin C.R."/>
            <person name="Giannoukos G."/>
            <person name="Goode T."/>
            <person name="Graham J."/>
            <person name="Grandbois E."/>
            <person name="Grewal S."/>
            <person name="Gyaltsen K."/>
            <person name="Hafez N."/>
            <person name="Hagos B."/>
            <person name="Hall J."/>
            <person name="Henson C."/>
            <person name="Hollinger A."/>
            <person name="Honan T."/>
            <person name="Huard M.D."/>
            <person name="Hughes L."/>
            <person name="Hurhula B."/>
            <person name="Husby M.E."/>
            <person name="Kamat A."/>
            <person name="Kanga B."/>
            <person name="Kashin S."/>
            <person name="Khazanovich D."/>
            <person name="Kisner P."/>
            <person name="Lance K."/>
            <person name="Lara M."/>
            <person name="Lee W."/>
            <person name="Lennon N."/>
            <person name="Letendre F."/>
            <person name="LeVine R."/>
            <person name="Lipovsky A."/>
            <person name="Liu X."/>
            <person name="Liu J."/>
            <person name="Liu S."/>
            <person name="Lokyitsang T."/>
            <person name="Lokyitsang Y."/>
            <person name="Lubonja R."/>
            <person name="Lui A."/>
            <person name="MacDonald P."/>
            <person name="Magnisalis V."/>
            <person name="Maru K."/>
            <person name="Matthews C."/>
            <person name="McCusker W."/>
            <person name="McDonough S."/>
            <person name="Mehta T."/>
            <person name="Meldrim J."/>
            <person name="Meneus L."/>
            <person name="Mihai O."/>
            <person name="Mihalev A."/>
            <person name="Mihova T."/>
            <person name="Mittelman R."/>
            <person name="Mlenga V."/>
            <person name="Montmayeur A."/>
            <person name="Mulrain L."/>
            <person name="Navidi A."/>
            <person name="Naylor J."/>
            <person name="Negash T."/>
            <person name="Nguyen T."/>
            <person name="Nguyen N."/>
            <person name="Nicol R."/>
            <person name="Norbu C."/>
            <person name="Norbu N."/>
            <person name="Novod N."/>
            <person name="O'Neill B."/>
            <person name="Osman S."/>
            <person name="Markiewicz E."/>
            <person name="Oyono O.L."/>
            <person name="Patti C."/>
            <person name="Phunkhang P."/>
            <person name="Pierre F."/>
            <person name="Priest M."/>
            <person name="Raghuraman S."/>
            <person name="Rege F."/>
            <person name="Reyes R."/>
            <person name="Rise C."/>
            <person name="Rogov P."/>
            <person name="Ross K."/>
            <person name="Ryan E."/>
            <person name="Settipalli S."/>
            <person name="Shea T."/>
            <person name="Sherpa N."/>
            <person name="Shi L."/>
            <person name="Shih D."/>
            <person name="Sparrow T."/>
            <person name="Spaulding J."/>
            <person name="Stalker J."/>
            <person name="Stange-Thomann N."/>
            <person name="Stavropoulos S."/>
            <person name="Stone C."/>
            <person name="Strader C."/>
            <person name="Tesfaye S."/>
            <person name="Thomson T."/>
            <person name="Thoulutsang Y."/>
            <person name="Thoulutsang D."/>
            <person name="Topham K."/>
            <person name="Topping I."/>
            <person name="Tsamla T."/>
            <person name="Vassiliev H."/>
            <person name="Vo A."/>
            <person name="Wangchuk T."/>
            <person name="Wangdi T."/>
            <person name="Weiand M."/>
            <person name="Wilkinson J."/>
            <person name="Wilson A."/>
            <person name="Yadav S."/>
            <person name="Young G."/>
            <person name="Yu Q."/>
            <person name="Zembek L."/>
            <person name="Zhong D."/>
            <person name="Zimmer A."/>
            <person name="Zwirko Z."/>
            <person name="Jaffe D.B."/>
            <person name="Alvarez P."/>
            <person name="Brockman W."/>
            <person name="Butler J."/>
            <person name="Chin C."/>
            <person name="Gnerre S."/>
            <person name="MacCallum I."/>
            <person name="Graves J.A."/>
            <person name="Ponting C.P."/>
            <person name="Breen M."/>
            <person name="Samollow P.B."/>
            <person name="Lander E.S."/>
            <person name="Lindblad-Toh K."/>
        </authorList>
    </citation>
    <scope>NUCLEOTIDE SEQUENCE [LARGE SCALE GENOMIC DNA]</scope>
</reference>
<dbReference type="GO" id="GO:0008285">
    <property type="term" value="P:negative regulation of cell population proliferation"/>
    <property type="evidence" value="ECO:0007669"/>
    <property type="project" value="UniProtKB-ARBA"/>
</dbReference>
<keyword evidence="7" id="KW-0539">Nucleus</keyword>
<evidence type="ECO:0000259" key="12">
    <source>
        <dbReference type="Pfam" id="PF06384"/>
    </source>
</evidence>